<name>A0A243W523_9BACT</name>
<comment type="caution">
    <text evidence="2">The sequence shown here is derived from an EMBL/GenBank/DDBJ whole genome shotgun (WGS) entry which is preliminary data.</text>
</comment>
<dbReference type="AlphaFoldDB" id="A0A243W523"/>
<keyword evidence="1" id="KW-0472">Membrane</keyword>
<feature type="transmembrane region" description="Helical" evidence="1">
    <location>
        <begin position="6"/>
        <end position="28"/>
    </location>
</feature>
<keyword evidence="1" id="KW-0812">Transmembrane</keyword>
<feature type="transmembrane region" description="Helical" evidence="1">
    <location>
        <begin position="40"/>
        <end position="64"/>
    </location>
</feature>
<dbReference type="RefSeq" id="WP_086597612.1">
    <property type="nucleotide sequence ID" value="NZ_MTSE01000115.1"/>
</dbReference>
<keyword evidence="1" id="KW-1133">Transmembrane helix</keyword>
<gene>
    <name evidence="2" type="ORF">BXP70_29160</name>
</gene>
<proteinExistence type="predicted"/>
<dbReference type="EMBL" id="MTSE01000115">
    <property type="protein sequence ID" value="OUJ65516.1"/>
    <property type="molecule type" value="Genomic_DNA"/>
</dbReference>
<accession>A0A243W523</accession>
<organism evidence="2 3">
    <name type="scientific">Hymenobacter crusticola</name>
    <dbReference type="NCBI Taxonomy" id="1770526"/>
    <lineage>
        <taxon>Bacteria</taxon>
        <taxon>Pseudomonadati</taxon>
        <taxon>Bacteroidota</taxon>
        <taxon>Cytophagia</taxon>
        <taxon>Cytophagales</taxon>
        <taxon>Hymenobacteraceae</taxon>
        <taxon>Hymenobacter</taxon>
    </lineage>
</organism>
<sequence length="72" mass="8112">MLERDFLFFFVTPIGLYIVGSLLLCYRLQRQRSLRIGQALLLGGVLVIGFCILVAIVGFFFMAYHPMDPPGS</sequence>
<protein>
    <submittedName>
        <fullName evidence="2">Uncharacterized protein</fullName>
    </submittedName>
</protein>
<reference evidence="2 3" key="1">
    <citation type="submission" date="2017-01" db="EMBL/GenBank/DDBJ databases">
        <title>A new Hymenobacter.</title>
        <authorList>
            <person name="Liang Y."/>
            <person name="Feng F."/>
        </authorList>
    </citation>
    <scope>NUCLEOTIDE SEQUENCE [LARGE SCALE GENOMIC DNA]</scope>
    <source>
        <strain evidence="2">MIMBbqt21</strain>
    </source>
</reference>
<dbReference type="Proteomes" id="UP000194873">
    <property type="component" value="Unassembled WGS sequence"/>
</dbReference>
<evidence type="ECO:0000313" key="2">
    <source>
        <dbReference type="EMBL" id="OUJ65516.1"/>
    </source>
</evidence>
<keyword evidence="3" id="KW-1185">Reference proteome</keyword>
<evidence type="ECO:0000256" key="1">
    <source>
        <dbReference type="SAM" id="Phobius"/>
    </source>
</evidence>
<evidence type="ECO:0000313" key="3">
    <source>
        <dbReference type="Proteomes" id="UP000194873"/>
    </source>
</evidence>